<dbReference type="Pfam" id="PF13255">
    <property type="entry name" value="DUF4046"/>
    <property type="match status" value="2"/>
</dbReference>
<evidence type="ECO:0000259" key="1">
    <source>
        <dbReference type="Pfam" id="PF13255"/>
    </source>
</evidence>
<sequence length="245" mass="29625">MEKEAILHIYQDILSGRRARFPNYLFEGEAGKQYLAYMTRYLIENYLNIEVQEIPQKVQAKTLWDHRLRPGTQIQGWNFIDVIENAYPGRFYPWEFQQVPHGYWQGTKGRKRAIEAVRYVIEEKGQIPFHEIPRKINSRFFKKHRLCGVFSLFGDSPYQVINAVYPGQFQPWQFAHVPMNCWKDPQNIKKTMDWFLFDQIGFCSYQEAILHLRKDHFYRYRLTGFLQMAFDHRMSKVQKWLRDQI</sequence>
<keyword evidence="3" id="KW-1185">Reference proteome</keyword>
<evidence type="ECO:0000313" key="2">
    <source>
        <dbReference type="EMBL" id="GGE29183.1"/>
    </source>
</evidence>
<feature type="domain" description="DUF4046" evidence="1">
    <location>
        <begin position="6"/>
        <end position="92"/>
    </location>
</feature>
<dbReference type="InterPro" id="IPR025119">
    <property type="entry name" value="DUF4046"/>
</dbReference>
<gene>
    <name evidence="2" type="ORF">GCM10011571_34150</name>
</gene>
<protein>
    <recommendedName>
        <fullName evidence="1">DUF4046 domain-containing protein</fullName>
    </recommendedName>
</protein>
<accession>A0A8J2YBX1</accession>
<comment type="caution">
    <text evidence="2">The sequence shown here is derived from an EMBL/GenBank/DDBJ whole genome shotgun (WGS) entry which is preliminary data.</text>
</comment>
<reference evidence="2" key="1">
    <citation type="journal article" date="2014" name="Int. J. Syst. Evol. Microbiol.">
        <title>Complete genome sequence of Corynebacterium casei LMG S-19264T (=DSM 44701T), isolated from a smear-ripened cheese.</title>
        <authorList>
            <consortium name="US DOE Joint Genome Institute (JGI-PGF)"/>
            <person name="Walter F."/>
            <person name="Albersmeier A."/>
            <person name="Kalinowski J."/>
            <person name="Ruckert C."/>
        </authorList>
    </citation>
    <scope>NUCLEOTIDE SEQUENCE</scope>
    <source>
        <strain evidence="2">CGMCC 1.15179</strain>
    </source>
</reference>
<reference evidence="2" key="2">
    <citation type="submission" date="2020-09" db="EMBL/GenBank/DDBJ databases">
        <authorList>
            <person name="Sun Q."/>
            <person name="Zhou Y."/>
        </authorList>
    </citation>
    <scope>NUCLEOTIDE SEQUENCE</scope>
    <source>
        <strain evidence="2">CGMCC 1.15179</strain>
    </source>
</reference>
<feature type="domain" description="DUF4046" evidence="1">
    <location>
        <begin position="95"/>
        <end position="169"/>
    </location>
</feature>
<dbReference type="RefSeq" id="WP_188649085.1">
    <property type="nucleotide sequence ID" value="NZ_BMHQ01000020.1"/>
</dbReference>
<dbReference type="Proteomes" id="UP000625210">
    <property type="component" value="Unassembled WGS sequence"/>
</dbReference>
<evidence type="ECO:0000313" key="3">
    <source>
        <dbReference type="Proteomes" id="UP000625210"/>
    </source>
</evidence>
<organism evidence="2 3">
    <name type="scientific">Marinithermofilum abyssi</name>
    <dbReference type="NCBI Taxonomy" id="1571185"/>
    <lineage>
        <taxon>Bacteria</taxon>
        <taxon>Bacillati</taxon>
        <taxon>Bacillota</taxon>
        <taxon>Bacilli</taxon>
        <taxon>Bacillales</taxon>
        <taxon>Thermoactinomycetaceae</taxon>
        <taxon>Marinithermofilum</taxon>
    </lineage>
</organism>
<dbReference type="AlphaFoldDB" id="A0A8J2YBX1"/>
<name>A0A8J2YBX1_9BACL</name>
<dbReference type="EMBL" id="BMHQ01000020">
    <property type="protein sequence ID" value="GGE29183.1"/>
    <property type="molecule type" value="Genomic_DNA"/>
</dbReference>
<proteinExistence type="predicted"/>